<gene>
    <name evidence="1" type="ORF">A9Z60_06785</name>
</gene>
<dbReference type="EMBL" id="LZDN01000004">
    <property type="protein sequence ID" value="OBX51701.1"/>
    <property type="molecule type" value="Genomic_DNA"/>
</dbReference>
<reference evidence="1 2" key="1">
    <citation type="submission" date="2016-06" db="EMBL/GenBank/DDBJ databases">
        <title>Draft genome of Moraxella nonliquefaciens CCUG 60284.</title>
        <authorList>
            <person name="Salva-Serra F."/>
            <person name="Engstrom-Jakobsson H."/>
            <person name="Thorell K."/>
            <person name="Gonzales-Siles L."/>
            <person name="Karlsson R."/>
            <person name="Boulund F."/>
            <person name="Engstrand L."/>
            <person name="Kristiansson E."/>
            <person name="Moore E."/>
        </authorList>
    </citation>
    <scope>NUCLEOTIDE SEQUENCE [LARGE SCALE GENOMIC DNA]</scope>
    <source>
        <strain evidence="1 2">CCUG 60284</strain>
    </source>
</reference>
<accession>A0A1B8PKS3</accession>
<proteinExistence type="predicted"/>
<evidence type="ECO:0000313" key="2">
    <source>
        <dbReference type="Proteomes" id="UP000092671"/>
    </source>
</evidence>
<evidence type="ECO:0000313" key="1">
    <source>
        <dbReference type="EMBL" id="OBX51701.1"/>
    </source>
</evidence>
<organism evidence="1 2">
    <name type="scientific">Moraxella nonliquefaciens</name>
    <dbReference type="NCBI Taxonomy" id="478"/>
    <lineage>
        <taxon>Bacteria</taxon>
        <taxon>Pseudomonadati</taxon>
        <taxon>Pseudomonadota</taxon>
        <taxon>Gammaproteobacteria</taxon>
        <taxon>Moraxellales</taxon>
        <taxon>Moraxellaceae</taxon>
        <taxon>Moraxella</taxon>
    </lineage>
</organism>
<dbReference type="Proteomes" id="UP000092671">
    <property type="component" value="Unassembled WGS sequence"/>
</dbReference>
<comment type="caution">
    <text evidence="1">The sequence shown here is derived from an EMBL/GenBank/DDBJ whole genome shotgun (WGS) entry which is preliminary data.</text>
</comment>
<dbReference type="AlphaFoldDB" id="A0A1B8PKS3"/>
<sequence length="131" mass="15144">MSEFNTTPIVVDGVEYHPDEIYERSLLVFGVEPTDYEEFKYVNIIAMHTNRKPDAGGQAQAQYRYNNLDDLKKFHEHQYPYYLKTKMVTATDRKGNQIQVVIFADLANAKEMEIVPRERKPKVASSAMPKA</sequence>
<name>A0A1B8PKS3_MORNO</name>
<dbReference type="RefSeq" id="WP_066892314.1">
    <property type="nucleotide sequence ID" value="NZ_LZDN01000004.1"/>
</dbReference>
<protein>
    <submittedName>
        <fullName evidence="1">Uncharacterized protein</fullName>
    </submittedName>
</protein>